<dbReference type="PANTHER" id="PTHR46796">
    <property type="entry name" value="HTH-TYPE TRANSCRIPTIONAL ACTIVATOR RHAS-RELATED"/>
    <property type="match status" value="1"/>
</dbReference>
<accession>A0A1Y6IV89</accession>
<dbReference type="Pfam" id="PF12833">
    <property type="entry name" value="HTH_18"/>
    <property type="match status" value="1"/>
</dbReference>
<evidence type="ECO:0000259" key="4">
    <source>
        <dbReference type="PROSITE" id="PS01124"/>
    </source>
</evidence>
<dbReference type="InterPro" id="IPR003313">
    <property type="entry name" value="AraC-bd"/>
</dbReference>
<proteinExistence type="predicted"/>
<dbReference type="InterPro" id="IPR037923">
    <property type="entry name" value="HTH-like"/>
</dbReference>
<dbReference type="InterPro" id="IPR009057">
    <property type="entry name" value="Homeodomain-like_sf"/>
</dbReference>
<keyword evidence="3" id="KW-0804">Transcription</keyword>
<keyword evidence="2" id="KW-0238">DNA-binding</keyword>
<evidence type="ECO:0000313" key="6">
    <source>
        <dbReference type="EMBL" id="SMS01587.1"/>
    </source>
</evidence>
<evidence type="ECO:0000256" key="2">
    <source>
        <dbReference type="ARBA" id="ARBA00023125"/>
    </source>
</evidence>
<dbReference type="InterPro" id="IPR050204">
    <property type="entry name" value="AraC_XylS_family_regulators"/>
</dbReference>
<dbReference type="Proteomes" id="UP000196125">
    <property type="component" value="Unassembled WGS sequence"/>
</dbReference>
<dbReference type="SUPFAM" id="SSF51215">
    <property type="entry name" value="Regulatory protein AraC"/>
    <property type="match status" value="1"/>
</dbReference>
<dbReference type="PROSITE" id="PS01124">
    <property type="entry name" value="HTH_ARAC_FAMILY_2"/>
    <property type="match status" value="1"/>
</dbReference>
<evidence type="ECO:0000313" key="5">
    <source>
        <dbReference type="EMBL" id="MDW6002242.1"/>
    </source>
</evidence>
<evidence type="ECO:0000256" key="3">
    <source>
        <dbReference type="ARBA" id="ARBA00023163"/>
    </source>
</evidence>
<dbReference type="GO" id="GO:0043565">
    <property type="term" value="F:sequence-specific DNA binding"/>
    <property type="evidence" value="ECO:0007669"/>
    <property type="project" value="InterPro"/>
</dbReference>
<evidence type="ECO:0000313" key="7">
    <source>
        <dbReference type="Proteomes" id="UP000196125"/>
    </source>
</evidence>
<dbReference type="EMBL" id="JAWRCO010000001">
    <property type="protein sequence ID" value="MDW6002242.1"/>
    <property type="molecule type" value="Genomic_DNA"/>
</dbReference>
<keyword evidence="8" id="KW-1185">Reference proteome</keyword>
<gene>
    <name evidence="6" type="primary">rhaS_5</name>
    <name evidence="5" type="ORF">SBX37_05060</name>
    <name evidence="6" type="ORF">VIM7927_02883</name>
</gene>
<evidence type="ECO:0000256" key="1">
    <source>
        <dbReference type="ARBA" id="ARBA00023015"/>
    </source>
</evidence>
<reference evidence="5 8" key="2">
    <citation type="submission" date="2023-11" db="EMBL/GenBank/DDBJ databases">
        <title>Plant-associative lifestyle of Vibrio porteresiae and its evolutionary dynamics.</title>
        <authorList>
            <person name="Rameshkumar N."/>
            <person name="Kirti K."/>
        </authorList>
    </citation>
    <scope>NUCLEOTIDE SEQUENCE [LARGE SCALE GENOMIC DNA]</scope>
    <source>
        <strain evidence="5 8">MSSRF38</strain>
    </source>
</reference>
<dbReference type="RefSeq" id="WP_087481612.1">
    <property type="nucleotide sequence ID" value="NZ_AP024883.1"/>
</dbReference>
<dbReference type="PANTHER" id="PTHR46796:SF11">
    <property type="entry name" value="TRANSCRIPTIONAL REGULATOR-RELATED"/>
    <property type="match status" value="1"/>
</dbReference>
<dbReference type="Gene3D" id="1.10.10.60">
    <property type="entry name" value="Homeodomain-like"/>
    <property type="match status" value="2"/>
</dbReference>
<protein>
    <submittedName>
        <fullName evidence="5">AraC family transcriptional regulator</fullName>
    </submittedName>
    <submittedName>
        <fullName evidence="6">HTH-type transcriptional activator RhaS</fullName>
    </submittedName>
</protein>
<organism evidence="6 7">
    <name type="scientific">Vibrio mangrovi</name>
    <dbReference type="NCBI Taxonomy" id="474394"/>
    <lineage>
        <taxon>Bacteria</taxon>
        <taxon>Pseudomonadati</taxon>
        <taxon>Pseudomonadota</taxon>
        <taxon>Gammaproteobacteria</taxon>
        <taxon>Vibrionales</taxon>
        <taxon>Vibrionaceae</taxon>
        <taxon>Vibrio</taxon>
    </lineage>
</organism>
<name>A0A1Y6IV89_9VIBR</name>
<feature type="domain" description="HTH araC/xylS-type" evidence="4">
    <location>
        <begin position="169"/>
        <end position="264"/>
    </location>
</feature>
<keyword evidence="1" id="KW-0805">Transcription regulation</keyword>
<dbReference type="EMBL" id="FXXI01000005">
    <property type="protein sequence ID" value="SMS01587.1"/>
    <property type="molecule type" value="Genomic_DNA"/>
</dbReference>
<evidence type="ECO:0000313" key="8">
    <source>
        <dbReference type="Proteomes" id="UP001283366"/>
    </source>
</evidence>
<dbReference type="SUPFAM" id="SSF46689">
    <property type="entry name" value="Homeodomain-like"/>
    <property type="match status" value="2"/>
</dbReference>
<reference evidence="6 7" key="1">
    <citation type="submission" date="2017-05" db="EMBL/GenBank/DDBJ databases">
        <authorList>
            <person name="Song R."/>
            <person name="Chenine A.L."/>
            <person name="Ruprecht R.M."/>
        </authorList>
    </citation>
    <scope>NUCLEOTIDE SEQUENCE [LARGE SCALE GENOMIC DNA]</scope>
    <source>
        <strain evidence="6 7">CECT 7927</strain>
    </source>
</reference>
<dbReference type="AlphaFoldDB" id="A0A1Y6IV89"/>
<sequence>MENIQYHTTAIEQIRLIEADYQKFAFARHYHLDIHIGLITCGQQKFYYRGNQHQAGCRQAIIMPPDEIHDGQAKLDSGYSVNVFAINPDWFDDYFQPLSSGQVLDFGHLIIEDHDIFQQLLTLHQRLRQENLSQLAKDCLPYDGFREFLQRYGRLKPGKEISLGHHSIEILRDYLLSHIDQPIRLQTLADLCYLSPTQFQRHFKARMGLTPHAWLTCLRLEKSMQLLQSGHKGTDVAQSVGFYDQAHFTKAFKRAYGILPSAIH</sequence>
<dbReference type="InterPro" id="IPR018060">
    <property type="entry name" value="HTH_AraC"/>
</dbReference>
<dbReference type="GO" id="GO:0003700">
    <property type="term" value="F:DNA-binding transcription factor activity"/>
    <property type="evidence" value="ECO:0007669"/>
    <property type="project" value="InterPro"/>
</dbReference>
<dbReference type="Pfam" id="PF02311">
    <property type="entry name" value="AraC_binding"/>
    <property type="match status" value="1"/>
</dbReference>
<dbReference type="SMART" id="SM00342">
    <property type="entry name" value="HTH_ARAC"/>
    <property type="match status" value="1"/>
</dbReference>
<dbReference type="OrthoDB" id="9809338at2"/>
<dbReference type="Proteomes" id="UP001283366">
    <property type="component" value="Unassembled WGS sequence"/>
</dbReference>